<protein>
    <submittedName>
        <fullName evidence="7">Uncharacterized protein</fullName>
    </submittedName>
</protein>
<feature type="transmembrane region" description="Helical" evidence="6">
    <location>
        <begin position="178"/>
        <end position="197"/>
    </location>
</feature>
<keyword evidence="5 6" id="KW-0472">Membrane</keyword>
<feature type="transmembrane region" description="Helical" evidence="6">
    <location>
        <begin position="419"/>
        <end position="438"/>
    </location>
</feature>
<dbReference type="Proteomes" id="UP000258309">
    <property type="component" value="Unassembled WGS sequence"/>
</dbReference>
<keyword evidence="4 6" id="KW-1133">Transmembrane helix</keyword>
<feature type="transmembrane region" description="Helical" evidence="6">
    <location>
        <begin position="39"/>
        <end position="59"/>
    </location>
</feature>
<organism evidence="7 8">
    <name type="scientific">Scytalidium lignicola</name>
    <name type="common">Hyphomycete</name>
    <dbReference type="NCBI Taxonomy" id="5539"/>
    <lineage>
        <taxon>Eukaryota</taxon>
        <taxon>Fungi</taxon>
        <taxon>Dikarya</taxon>
        <taxon>Ascomycota</taxon>
        <taxon>Pezizomycotina</taxon>
        <taxon>Leotiomycetes</taxon>
        <taxon>Leotiomycetes incertae sedis</taxon>
        <taxon>Scytalidium</taxon>
    </lineage>
</organism>
<comment type="subcellular location">
    <subcellularLocation>
        <location evidence="1">Membrane</location>
        <topology evidence="1">Multi-pass membrane protein</topology>
    </subcellularLocation>
</comment>
<dbReference type="AlphaFoldDB" id="A0A3E2HHC3"/>
<evidence type="ECO:0000256" key="6">
    <source>
        <dbReference type="SAM" id="Phobius"/>
    </source>
</evidence>
<evidence type="ECO:0000313" key="7">
    <source>
        <dbReference type="EMBL" id="RFU32809.1"/>
    </source>
</evidence>
<dbReference type="OrthoDB" id="2018619at2759"/>
<name>A0A3E2HHC3_SCYLI</name>
<feature type="non-terminal residue" evidence="7">
    <location>
        <position position="517"/>
    </location>
</feature>
<keyword evidence="3 6" id="KW-0812">Transmembrane</keyword>
<dbReference type="GO" id="GO:0015205">
    <property type="term" value="F:nucleobase transmembrane transporter activity"/>
    <property type="evidence" value="ECO:0007669"/>
    <property type="project" value="TreeGrafter"/>
</dbReference>
<feature type="transmembrane region" description="Helical" evidence="6">
    <location>
        <begin position="113"/>
        <end position="129"/>
    </location>
</feature>
<proteinExistence type="inferred from homology"/>
<dbReference type="Gene3D" id="1.10.4160.10">
    <property type="entry name" value="Hydantoin permease"/>
    <property type="match status" value="2"/>
</dbReference>
<gene>
    <name evidence="7" type="ORF">B7463_g3585</name>
</gene>
<keyword evidence="8" id="KW-1185">Reference proteome</keyword>
<evidence type="ECO:0000313" key="8">
    <source>
        <dbReference type="Proteomes" id="UP000258309"/>
    </source>
</evidence>
<feature type="transmembrane region" description="Helical" evidence="6">
    <location>
        <begin position="66"/>
        <end position="93"/>
    </location>
</feature>
<dbReference type="GO" id="GO:0005886">
    <property type="term" value="C:plasma membrane"/>
    <property type="evidence" value="ECO:0007669"/>
    <property type="project" value="TreeGrafter"/>
</dbReference>
<evidence type="ECO:0000256" key="4">
    <source>
        <dbReference type="ARBA" id="ARBA00022989"/>
    </source>
</evidence>
<feature type="transmembrane region" description="Helical" evidence="6">
    <location>
        <begin position="332"/>
        <end position="357"/>
    </location>
</feature>
<dbReference type="InterPro" id="IPR001248">
    <property type="entry name" value="Pur-cyt_permease"/>
</dbReference>
<evidence type="ECO:0000256" key="5">
    <source>
        <dbReference type="ARBA" id="ARBA00023136"/>
    </source>
</evidence>
<dbReference type="EMBL" id="NCSJ02000048">
    <property type="protein sequence ID" value="RFU32809.1"/>
    <property type="molecule type" value="Genomic_DNA"/>
</dbReference>
<comment type="caution">
    <text evidence="7">The sequence shown here is derived from an EMBL/GenBank/DDBJ whole genome shotgun (WGS) entry which is preliminary data.</text>
</comment>
<feature type="transmembrane region" description="Helical" evidence="6">
    <location>
        <begin position="378"/>
        <end position="399"/>
    </location>
</feature>
<evidence type="ECO:0000256" key="1">
    <source>
        <dbReference type="ARBA" id="ARBA00004141"/>
    </source>
</evidence>
<dbReference type="OMA" id="AHMVTRD"/>
<dbReference type="PANTHER" id="PTHR30618:SF15">
    <property type="entry name" value="NICOTINAMIDE RIBOSIDE TRANSPORTER 1-RELATED"/>
    <property type="match status" value="1"/>
</dbReference>
<reference evidence="7 8" key="1">
    <citation type="submission" date="2018-05" db="EMBL/GenBank/DDBJ databases">
        <title>Draft genome sequence of Scytalidium lignicola DSM 105466, a ubiquitous saprotrophic fungus.</title>
        <authorList>
            <person name="Buettner E."/>
            <person name="Gebauer A.M."/>
            <person name="Hofrichter M."/>
            <person name="Liers C."/>
            <person name="Kellner H."/>
        </authorList>
    </citation>
    <scope>NUCLEOTIDE SEQUENCE [LARGE SCALE GENOMIC DNA]</scope>
    <source>
        <strain evidence="7 8">DSM 105466</strain>
    </source>
</reference>
<sequence length="517" mass="57558">MNILKLITIRDDTYNGHATTRWFNPDIAPLPPSRRTWTALNYLSFWGVAIITLGMYGSYLGILIRIILAVVAYAIQAWLGGLCVVCILSSWSYSFFTMVNTLPESAHMVTRDFVGFVIFHVISVPFMFIRPENARNPVAVANAITFLVMMALCIWATSRGGVGPLIHKGGGYTMMSRSWAWLYGISSSVGGVISGVLNQSDFTRFAHKQGVQVVGNIFSLLVLGTIIPIFSILTASATVNIYGGDPYWNPLTIVMQWMTDNYTPGSRAAAFFCSLGLLISQLAENIYGNAYSGGIDLSGLFPKYINIRRGCFLCALLSWAVQPWLVFNSASVFVATMSAFTVFLVPLVGIMLTDYFIIRKQRIELSQLYTSDPDGAYWFHYGFNWRAILVWIVCFAPGIPGMINSINPTIQVGSGMTNYFRGNYIYSFIGSVLFYTILMKAFPPKRIGVQDDYDVYGTYTEYVAEVKGMVPFKAPVIDGQETPIEGEELSAYKVRNPRYVRHEHDLISPGPTSSYVL</sequence>
<feature type="non-terminal residue" evidence="7">
    <location>
        <position position="1"/>
    </location>
</feature>
<accession>A0A3E2HHC3</accession>
<dbReference type="InterPro" id="IPR045225">
    <property type="entry name" value="Uracil/uridine/allantoin_perm"/>
</dbReference>
<evidence type="ECO:0000256" key="3">
    <source>
        <dbReference type="ARBA" id="ARBA00022692"/>
    </source>
</evidence>
<feature type="transmembrane region" description="Helical" evidence="6">
    <location>
        <begin position="217"/>
        <end position="242"/>
    </location>
</feature>
<dbReference type="PANTHER" id="PTHR30618">
    <property type="entry name" value="NCS1 FAMILY PURINE/PYRIMIDINE TRANSPORTER"/>
    <property type="match status" value="1"/>
</dbReference>
<dbReference type="Pfam" id="PF02133">
    <property type="entry name" value="Transp_cyt_pur"/>
    <property type="match status" value="1"/>
</dbReference>
<feature type="transmembrane region" description="Helical" evidence="6">
    <location>
        <begin position="138"/>
        <end position="158"/>
    </location>
</feature>
<evidence type="ECO:0000256" key="2">
    <source>
        <dbReference type="ARBA" id="ARBA00008974"/>
    </source>
</evidence>
<comment type="similarity">
    <text evidence="2">Belongs to the purine-cytosine permease (2.A.39) family.</text>
</comment>